<dbReference type="InterPro" id="IPR001173">
    <property type="entry name" value="Glyco_trans_2-like"/>
</dbReference>
<reference evidence="2" key="1">
    <citation type="submission" date="2020-04" db="EMBL/GenBank/DDBJ databases">
        <title>Deep metagenomics examines the oral microbiome during advanced dental caries in children, revealing novel taxa and co-occurrences with host molecules.</title>
        <authorList>
            <person name="Baker J.L."/>
            <person name="Morton J.T."/>
            <person name="Dinis M."/>
            <person name="Alvarez R."/>
            <person name="Tran N.C."/>
            <person name="Knight R."/>
            <person name="Edlund A."/>
        </authorList>
    </citation>
    <scope>NUCLEOTIDE SEQUENCE</scope>
    <source>
        <strain evidence="2">JCVI_34_bin.1</strain>
    </source>
</reference>
<protein>
    <submittedName>
        <fullName evidence="2">Glycosyltransferase</fullName>
    </submittedName>
</protein>
<accession>A0A929WZP0</accession>
<dbReference type="CDD" id="cd00761">
    <property type="entry name" value="Glyco_tranf_GTA_type"/>
    <property type="match status" value="1"/>
</dbReference>
<evidence type="ECO:0000259" key="1">
    <source>
        <dbReference type="Pfam" id="PF00535"/>
    </source>
</evidence>
<evidence type="ECO:0000313" key="3">
    <source>
        <dbReference type="Proteomes" id="UP000704068"/>
    </source>
</evidence>
<dbReference type="Pfam" id="PF00535">
    <property type="entry name" value="Glycos_transf_2"/>
    <property type="match status" value="1"/>
</dbReference>
<proteinExistence type="predicted"/>
<gene>
    <name evidence="2" type="ORF">HXK21_07750</name>
</gene>
<dbReference type="SUPFAM" id="SSF53448">
    <property type="entry name" value="Nucleotide-diphospho-sugar transferases"/>
    <property type="match status" value="1"/>
</dbReference>
<feature type="domain" description="Glycosyltransferase 2-like" evidence="1">
    <location>
        <begin position="41"/>
        <end position="127"/>
    </location>
</feature>
<dbReference type="Gene3D" id="3.90.550.10">
    <property type="entry name" value="Spore Coat Polysaccharide Biosynthesis Protein SpsA, Chain A"/>
    <property type="match status" value="1"/>
</dbReference>
<comment type="caution">
    <text evidence="2">The sequence shown here is derived from an EMBL/GenBank/DDBJ whole genome shotgun (WGS) entry which is preliminary data.</text>
</comment>
<dbReference type="Proteomes" id="UP000704068">
    <property type="component" value="Unassembled WGS sequence"/>
</dbReference>
<dbReference type="AlphaFoldDB" id="A0A929WZP0"/>
<evidence type="ECO:0000313" key="2">
    <source>
        <dbReference type="EMBL" id="MBF0970917.1"/>
    </source>
</evidence>
<sequence>MPSKILEVLICTIDHRIEHALRVLLEPQPHIRYLIAWQQSSEAVLPEIAIPEREDLSIIKSQGKGLAKNRNVALRNASGDILLIADDDNRYTLDYLNQVLKAFDRFSAADIITFQAVDMGNRPLKRYPPTSFLYHNRPKGFYVSSVEIALKKEADLPFFDERFGLGTEFLTCGEEEKFIEDAAKAGLEIIYYPCVIVKTPAETSGSKFHEEVGIRRSKGAILYCIHGSMGAYLRSFKYILSLRRLPLKQRYSFLKDMFTGIHYVKATS</sequence>
<dbReference type="EMBL" id="JABZGR010000029">
    <property type="protein sequence ID" value="MBF0970917.1"/>
    <property type="molecule type" value="Genomic_DNA"/>
</dbReference>
<organism evidence="2 3">
    <name type="scientific">Alloprevotella tannerae</name>
    <dbReference type="NCBI Taxonomy" id="76122"/>
    <lineage>
        <taxon>Bacteria</taxon>
        <taxon>Pseudomonadati</taxon>
        <taxon>Bacteroidota</taxon>
        <taxon>Bacteroidia</taxon>
        <taxon>Bacteroidales</taxon>
        <taxon>Prevotellaceae</taxon>
        <taxon>Alloprevotella</taxon>
    </lineage>
</organism>
<dbReference type="RefSeq" id="WP_303764552.1">
    <property type="nucleotide sequence ID" value="NZ_JABZGR010000029.1"/>
</dbReference>
<dbReference type="InterPro" id="IPR029044">
    <property type="entry name" value="Nucleotide-diphossugar_trans"/>
</dbReference>
<name>A0A929WZP0_9BACT</name>